<keyword evidence="1" id="KW-0808">Transferase</keyword>
<dbReference type="Gene3D" id="3.40.50.2000">
    <property type="entry name" value="Glycogen Phosphorylase B"/>
    <property type="match status" value="1"/>
</dbReference>
<dbReference type="KEGG" id="gbm:Gbem_3441"/>
<sequence>MTATEKDLLFMKLNMSLPVRVLVAIGKLLGRCLPLKNPSALFFFFPFYHVGGAEKVHGAIVRCFSAHSPWVFFTKKSVNNGFLSLFGNKAQLFDIWPLLKYGYPLSVGVMAGVVNRHKDAVVFGSNSLFYSLLVGHLAPSVRVIDLVHAFGGGSEIFTLPVANRLDARVAINGKTVSDLKEQYREAGLPQALAERVVLIENFVDVPANYPVKEQQAQLKLLYVGRGSEEKRVHLVGRIASRCRQLSLPVEVIIVGDALQAVDGADRGACTFLGELADQVELLRIYGEADLLLLTSTREGFPMVIMEAMAQGVVPVSTDVGGIPTHVSSGHNGWLVSAGLSEDGIVEEMVAIVARMCRDREPLNAMSVAAYEYARKNFGGERFCSSYRSLLLAAGGN</sequence>
<name>B5EBE2_CITBB</name>
<dbReference type="Proteomes" id="UP000008825">
    <property type="component" value="Chromosome"/>
</dbReference>
<gene>
    <name evidence="1" type="ordered locus">Gbem_3441</name>
</gene>
<dbReference type="CDD" id="cd03801">
    <property type="entry name" value="GT4_PimA-like"/>
    <property type="match status" value="1"/>
</dbReference>
<reference evidence="1 2" key="2">
    <citation type="journal article" date="2010" name="BMC Genomics">
        <title>The genome of Geobacter bemidjiensis, exemplar for the subsurface clade of Geobacter species that predominate in Fe(III)-reducing subsurface environments.</title>
        <authorList>
            <person name="Aklujkar M."/>
            <person name="Young N.D."/>
            <person name="Holmes D."/>
            <person name="Chavan M."/>
            <person name="Risso C."/>
            <person name="Kiss H.E."/>
            <person name="Han C.S."/>
            <person name="Land M.L."/>
            <person name="Lovley D.R."/>
        </authorList>
    </citation>
    <scope>NUCLEOTIDE SEQUENCE [LARGE SCALE GENOMIC DNA]</scope>
    <source>
        <strain evidence="2">ATCC BAA-1014 / DSM 16622 / JCM 12645 / Bem</strain>
    </source>
</reference>
<dbReference type="eggNOG" id="COG0438">
    <property type="taxonomic scope" value="Bacteria"/>
</dbReference>
<accession>B5EBE2</accession>
<reference evidence="1 2" key="1">
    <citation type="submission" date="2008-07" db="EMBL/GenBank/DDBJ databases">
        <title>Complete sequence of Geobacter bemidjiensis BEM.</title>
        <authorList>
            <consortium name="US DOE Joint Genome Institute"/>
            <person name="Lucas S."/>
            <person name="Copeland A."/>
            <person name="Lapidus A."/>
            <person name="Glavina del Rio T."/>
            <person name="Dalin E."/>
            <person name="Tice H."/>
            <person name="Bruce D."/>
            <person name="Goodwin L."/>
            <person name="Pitluck S."/>
            <person name="Kiss H."/>
            <person name="Brettin T."/>
            <person name="Detter J.C."/>
            <person name="Han C."/>
            <person name="Kuske C.R."/>
            <person name="Schmutz J."/>
            <person name="Larimer F."/>
            <person name="Land M."/>
            <person name="Hauser L."/>
            <person name="Kyrpides N."/>
            <person name="Lykidis A."/>
            <person name="Lovley D."/>
            <person name="Richardson P."/>
        </authorList>
    </citation>
    <scope>NUCLEOTIDE SEQUENCE [LARGE SCALE GENOMIC DNA]</scope>
    <source>
        <strain evidence="2">ATCC BAA-1014 / DSM 16622 / JCM 12645 / Bem</strain>
    </source>
</reference>
<dbReference type="SUPFAM" id="SSF53756">
    <property type="entry name" value="UDP-Glycosyltransferase/glycogen phosphorylase"/>
    <property type="match status" value="1"/>
</dbReference>
<dbReference type="CAZy" id="GT4">
    <property type="family name" value="Glycosyltransferase Family 4"/>
</dbReference>
<organism evidence="1 2">
    <name type="scientific">Citrifermentans bemidjiense (strain ATCC BAA-1014 / DSM 16622 / JCM 12645 / Bem)</name>
    <name type="common">Geobacter bemidjiensis</name>
    <dbReference type="NCBI Taxonomy" id="404380"/>
    <lineage>
        <taxon>Bacteria</taxon>
        <taxon>Pseudomonadati</taxon>
        <taxon>Thermodesulfobacteriota</taxon>
        <taxon>Desulfuromonadia</taxon>
        <taxon>Geobacterales</taxon>
        <taxon>Geobacteraceae</taxon>
        <taxon>Citrifermentans</taxon>
    </lineage>
</organism>
<dbReference type="EMBL" id="CP001124">
    <property type="protein sequence ID" value="ACH40434.1"/>
    <property type="molecule type" value="Genomic_DNA"/>
</dbReference>
<proteinExistence type="predicted"/>
<dbReference type="GO" id="GO:0016740">
    <property type="term" value="F:transferase activity"/>
    <property type="evidence" value="ECO:0007669"/>
    <property type="project" value="UniProtKB-KW"/>
</dbReference>
<dbReference type="RefSeq" id="WP_012531867.1">
    <property type="nucleotide sequence ID" value="NC_011146.1"/>
</dbReference>
<dbReference type="Pfam" id="PF13692">
    <property type="entry name" value="Glyco_trans_1_4"/>
    <property type="match status" value="1"/>
</dbReference>
<protein>
    <submittedName>
        <fullName evidence="1">Glycosyltransferase</fullName>
    </submittedName>
</protein>
<dbReference type="AlphaFoldDB" id="B5EBE2"/>
<evidence type="ECO:0000313" key="1">
    <source>
        <dbReference type="EMBL" id="ACH40434.1"/>
    </source>
</evidence>
<dbReference type="HOGENOM" id="CLU_057643_0_0_7"/>
<dbReference type="OrthoDB" id="9786172at2"/>
<dbReference type="STRING" id="404380.Gbem_3441"/>
<keyword evidence="2" id="KW-1185">Reference proteome</keyword>
<evidence type="ECO:0000313" key="2">
    <source>
        <dbReference type="Proteomes" id="UP000008825"/>
    </source>
</evidence>
<dbReference type="PANTHER" id="PTHR12526">
    <property type="entry name" value="GLYCOSYLTRANSFERASE"/>
    <property type="match status" value="1"/>
</dbReference>